<feature type="domain" description="Transglutaminase-like" evidence="3">
    <location>
        <begin position="563"/>
        <end position="634"/>
    </location>
</feature>
<feature type="transmembrane region" description="Helical" evidence="2">
    <location>
        <begin position="691"/>
        <end position="721"/>
    </location>
</feature>
<dbReference type="AlphaFoldDB" id="A0A4R9AL72"/>
<proteinExistence type="predicted"/>
<keyword evidence="2" id="KW-1133">Transmembrane helix</keyword>
<protein>
    <submittedName>
        <fullName evidence="4">Transglutaminase</fullName>
    </submittedName>
</protein>
<feature type="transmembrane region" description="Helical" evidence="2">
    <location>
        <begin position="58"/>
        <end position="78"/>
    </location>
</feature>
<keyword evidence="5" id="KW-1185">Reference proteome</keyword>
<feature type="transmembrane region" description="Helical" evidence="2">
    <location>
        <begin position="261"/>
        <end position="283"/>
    </location>
</feature>
<keyword evidence="2" id="KW-0812">Transmembrane</keyword>
<dbReference type="Gene3D" id="3.10.620.30">
    <property type="match status" value="1"/>
</dbReference>
<name>A0A4R9AL72_9MICO</name>
<feature type="transmembrane region" description="Helical" evidence="2">
    <location>
        <begin position="34"/>
        <end position="52"/>
    </location>
</feature>
<feature type="compositionally biased region" description="Basic and acidic residues" evidence="1">
    <location>
        <begin position="857"/>
        <end position="866"/>
    </location>
</feature>
<dbReference type="SUPFAM" id="SSF54001">
    <property type="entry name" value="Cysteine proteinases"/>
    <property type="match status" value="1"/>
</dbReference>
<accession>A0A4R9AL72</accession>
<gene>
    <name evidence="4" type="ORF">E3T47_14195</name>
</gene>
<dbReference type="Proteomes" id="UP000298154">
    <property type="component" value="Unassembled WGS sequence"/>
</dbReference>
<dbReference type="Pfam" id="PF01841">
    <property type="entry name" value="Transglut_core"/>
    <property type="match status" value="1"/>
</dbReference>
<keyword evidence="2" id="KW-0472">Membrane</keyword>
<dbReference type="EMBL" id="SOHK01000021">
    <property type="protein sequence ID" value="TFD63610.1"/>
    <property type="molecule type" value="Genomic_DNA"/>
</dbReference>
<reference evidence="4 5" key="1">
    <citation type="submission" date="2019-03" db="EMBL/GenBank/DDBJ databases">
        <title>Genomics of glacier-inhabiting Cryobacterium strains.</title>
        <authorList>
            <person name="Liu Q."/>
            <person name="Xin Y.-H."/>
        </authorList>
    </citation>
    <scope>NUCLEOTIDE SEQUENCE [LARGE SCALE GENOMIC DNA]</scope>
    <source>
        <strain evidence="4 5">Sr36</strain>
    </source>
</reference>
<evidence type="ECO:0000313" key="4">
    <source>
        <dbReference type="EMBL" id="TFD63610.1"/>
    </source>
</evidence>
<feature type="transmembrane region" description="Helical" evidence="2">
    <location>
        <begin position="178"/>
        <end position="205"/>
    </location>
</feature>
<evidence type="ECO:0000256" key="2">
    <source>
        <dbReference type="SAM" id="Phobius"/>
    </source>
</evidence>
<feature type="transmembrane region" description="Helical" evidence="2">
    <location>
        <begin position="85"/>
        <end position="105"/>
    </location>
</feature>
<dbReference type="InterPro" id="IPR038765">
    <property type="entry name" value="Papain-like_cys_pep_sf"/>
</dbReference>
<feature type="transmembrane region" description="Helical" evidence="2">
    <location>
        <begin position="146"/>
        <end position="166"/>
    </location>
</feature>
<dbReference type="OrthoDB" id="3651060at2"/>
<feature type="region of interest" description="Disordered" evidence="1">
    <location>
        <begin position="851"/>
        <end position="875"/>
    </location>
</feature>
<organism evidence="4 5">
    <name type="scientific">Cryobacterium ruanii</name>
    <dbReference type="NCBI Taxonomy" id="1259197"/>
    <lineage>
        <taxon>Bacteria</taxon>
        <taxon>Bacillati</taxon>
        <taxon>Actinomycetota</taxon>
        <taxon>Actinomycetes</taxon>
        <taxon>Micrococcales</taxon>
        <taxon>Microbacteriaceae</taxon>
        <taxon>Cryobacterium</taxon>
    </lineage>
</organism>
<evidence type="ECO:0000256" key="1">
    <source>
        <dbReference type="SAM" id="MobiDB-lite"/>
    </source>
</evidence>
<evidence type="ECO:0000313" key="5">
    <source>
        <dbReference type="Proteomes" id="UP000298154"/>
    </source>
</evidence>
<comment type="caution">
    <text evidence="4">The sequence shown here is derived from an EMBL/GenBank/DDBJ whole genome shotgun (WGS) entry which is preliminary data.</text>
</comment>
<dbReference type="InterPro" id="IPR002931">
    <property type="entry name" value="Transglutaminase-like"/>
</dbReference>
<feature type="transmembrane region" description="Helical" evidence="2">
    <location>
        <begin position="211"/>
        <end position="227"/>
    </location>
</feature>
<sequence>MSTPAIPSVDRTVTVAIPLVRPRRAPEGRRRPRVINALFVVAMMLVAVWAAWPIYQDTSYLVMAAAAIAVGLGLAWLGTLRGWSWFTVLLSVLGAYLLLGVPLAVPTAVTGLPGVLGGLLDLVTATVFSWKELVTIQLPVGSYQSLLAPAFLMFLSGTTVALSLAWRGGRLFALAVPLIFAVQLFGLVFGSSAVSIPLTVLGFSLPAPRESLIGLAGLLLAFGFLAWRTHLARSEALDLAARSTGVQRTLGGLGGRMRRGVLAGGVLLLAIGVSVGGLSVAWATPAREVLRSSIDPAVELREYVSPLSQYRSYFSAELYDEELFTVTGDTVDTATDGAGAASRVRLAVLSYYDGEVFRVVNPAAGENDQASAFARVPHSRGASAGSVTTRFDIAGYTGVWMPGADAVSSIRFAGARAADLSDGFFYNAGTASGIQLNALKDGDRYTMVFEPQPDAPTLAGLAHPAGNTIDETLIPASLRDWVDAQAVPSDGTGLAELVTRLRERGYLSHALTVPTVDSWTADLADYQFMPSLAGHSVSRIDALFTALLEKQNSTTATENSQLVAAIGDDEQFAVATALLARHLGFESRVVLGFALGASTDSGAPGACPQGVCSGQNLAAWIEVASGDGNWVTVETTPQFQNPLSPIDDTTRDPQYNTEVIAEGATEQRAPEANPTSGEDQQEEDQVTGPDLAWLFAALKVGGVSLAILLAISTPFLIILGAKIKRRRDRARAADVSARFAGGWDEYIDAAVDRGLADQGSRTRVEIAAHYESVGGGVLANLADRAVFGPIPPATGDSDAFWALVTAERAGLAASGTRRDRWRAAVSLRSFARLADGGRLFSFRRRTSRYDTTTVRPNRRDTSRLGERSPISGRES</sequence>
<feature type="region of interest" description="Disordered" evidence="1">
    <location>
        <begin position="661"/>
        <end position="686"/>
    </location>
</feature>
<evidence type="ECO:0000259" key="3">
    <source>
        <dbReference type="Pfam" id="PF01841"/>
    </source>
</evidence>